<evidence type="ECO:0000313" key="7">
    <source>
        <dbReference type="EMBL" id="VEN44719.1"/>
    </source>
</evidence>
<keyword evidence="8" id="KW-1185">Reference proteome</keyword>
<dbReference type="EC" id="3.4.19.9" evidence="3"/>
<dbReference type="Proteomes" id="UP000410492">
    <property type="component" value="Unassembled WGS sequence"/>
</dbReference>
<dbReference type="InterPro" id="IPR011697">
    <property type="entry name" value="Peptidase_C26"/>
</dbReference>
<protein>
    <recommendedName>
        <fullName evidence="3">folate gamma-glutamyl hydrolase</fullName>
        <ecNumber evidence="3">3.4.19.9</ecNumber>
    </recommendedName>
</protein>
<dbReference type="GO" id="GO:0046900">
    <property type="term" value="P:tetrahydrofolylpolyglutamate metabolic process"/>
    <property type="evidence" value="ECO:0007669"/>
    <property type="project" value="TreeGrafter"/>
</dbReference>
<sequence>MMLINDNCSRRLNTKEINIPIIGILSQETHILKNYIGENHHSFIVASYVKFLESAGARVIPIWIGKDDDYYTHVLNYTNG</sequence>
<comment type="subcellular location">
    <subcellularLocation>
        <location evidence="1">Secreted</location>
        <location evidence="1">Extracellular space</location>
    </subcellularLocation>
</comment>
<dbReference type="Gene3D" id="3.40.50.880">
    <property type="match status" value="1"/>
</dbReference>
<proteinExistence type="inferred from homology"/>
<dbReference type="EMBL" id="CAACVG010007297">
    <property type="protein sequence ID" value="VEN44719.1"/>
    <property type="molecule type" value="Genomic_DNA"/>
</dbReference>
<dbReference type="InterPro" id="IPR029062">
    <property type="entry name" value="Class_I_gatase-like"/>
</dbReference>
<comment type="similarity">
    <text evidence="2">Belongs to the peptidase C26 family.</text>
</comment>
<reference evidence="7 8" key="1">
    <citation type="submission" date="2019-01" db="EMBL/GenBank/DDBJ databases">
        <authorList>
            <person name="Sayadi A."/>
        </authorList>
    </citation>
    <scope>NUCLEOTIDE SEQUENCE [LARGE SCALE GENOMIC DNA]</scope>
</reference>
<evidence type="ECO:0000256" key="4">
    <source>
        <dbReference type="ARBA" id="ARBA00022525"/>
    </source>
</evidence>
<name>A0A653CAP0_CALMS</name>
<dbReference type="GO" id="GO:0005773">
    <property type="term" value="C:vacuole"/>
    <property type="evidence" value="ECO:0007669"/>
    <property type="project" value="TreeGrafter"/>
</dbReference>
<organism evidence="7 8">
    <name type="scientific">Callosobruchus maculatus</name>
    <name type="common">Southern cowpea weevil</name>
    <name type="synonym">Pulse bruchid</name>
    <dbReference type="NCBI Taxonomy" id="64391"/>
    <lineage>
        <taxon>Eukaryota</taxon>
        <taxon>Metazoa</taxon>
        <taxon>Ecdysozoa</taxon>
        <taxon>Arthropoda</taxon>
        <taxon>Hexapoda</taxon>
        <taxon>Insecta</taxon>
        <taxon>Pterygota</taxon>
        <taxon>Neoptera</taxon>
        <taxon>Endopterygota</taxon>
        <taxon>Coleoptera</taxon>
        <taxon>Polyphaga</taxon>
        <taxon>Cucujiformia</taxon>
        <taxon>Chrysomeloidea</taxon>
        <taxon>Chrysomelidae</taxon>
        <taxon>Bruchinae</taxon>
        <taxon>Bruchini</taxon>
        <taxon>Callosobruchus</taxon>
    </lineage>
</organism>
<evidence type="ECO:0000256" key="3">
    <source>
        <dbReference type="ARBA" id="ARBA00012886"/>
    </source>
</evidence>
<evidence type="ECO:0000256" key="6">
    <source>
        <dbReference type="ARBA" id="ARBA00022801"/>
    </source>
</evidence>
<evidence type="ECO:0000256" key="5">
    <source>
        <dbReference type="ARBA" id="ARBA00022729"/>
    </source>
</evidence>
<evidence type="ECO:0000256" key="1">
    <source>
        <dbReference type="ARBA" id="ARBA00004239"/>
    </source>
</evidence>
<dbReference type="InterPro" id="IPR015527">
    <property type="entry name" value="Pept_C26_g-glut_hydrolase"/>
</dbReference>
<evidence type="ECO:0000313" key="8">
    <source>
        <dbReference type="Proteomes" id="UP000410492"/>
    </source>
</evidence>
<dbReference type="OrthoDB" id="64220at2759"/>
<keyword evidence="4" id="KW-0964">Secreted</keyword>
<dbReference type="AlphaFoldDB" id="A0A653CAP0"/>
<dbReference type="Pfam" id="PF07722">
    <property type="entry name" value="Peptidase_C26"/>
    <property type="match status" value="1"/>
</dbReference>
<evidence type="ECO:0000256" key="2">
    <source>
        <dbReference type="ARBA" id="ARBA00011083"/>
    </source>
</evidence>
<keyword evidence="5" id="KW-0732">Signal</keyword>
<gene>
    <name evidence="7" type="ORF">CALMAC_LOCUS7410</name>
</gene>
<feature type="non-terminal residue" evidence="7">
    <location>
        <position position="80"/>
    </location>
</feature>
<accession>A0A653CAP0</accession>
<dbReference type="GO" id="GO:0005576">
    <property type="term" value="C:extracellular region"/>
    <property type="evidence" value="ECO:0007669"/>
    <property type="project" value="UniProtKB-SubCell"/>
</dbReference>
<dbReference type="PANTHER" id="PTHR11315:SF0">
    <property type="entry name" value="FOLATE GAMMA-GLUTAMYL HYDROLASE"/>
    <property type="match status" value="1"/>
</dbReference>
<dbReference type="GO" id="GO:0034722">
    <property type="term" value="F:gamma-glutamyl-peptidase activity"/>
    <property type="evidence" value="ECO:0007669"/>
    <property type="project" value="UniProtKB-EC"/>
</dbReference>
<dbReference type="PANTHER" id="PTHR11315">
    <property type="entry name" value="PROTEASE FAMILY C26 GAMMA-GLUTAMYL HYDROLASE"/>
    <property type="match status" value="1"/>
</dbReference>
<keyword evidence="6" id="KW-0378">Hydrolase</keyword>